<organism evidence="1 2">
    <name type="scientific">Dimorphilus gyrociliatus</name>
    <dbReference type="NCBI Taxonomy" id="2664684"/>
    <lineage>
        <taxon>Eukaryota</taxon>
        <taxon>Metazoa</taxon>
        <taxon>Spiralia</taxon>
        <taxon>Lophotrochozoa</taxon>
        <taxon>Annelida</taxon>
        <taxon>Polychaeta</taxon>
        <taxon>Polychaeta incertae sedis</taxon>
        <taxon>Dinophilidae</taxon>
        <taxon>Dimorphilus</taxon>
    </lineage>
</organism>
<accession>A0A7I8WDT7</accession>
<dbReference type="EMBL" id="CAJFCJ010000038">
    <property type="protein sequence ID" value="CAD5126278.1"/>
    <property type="molecule type" value="Genomic_DNA"/>
</dbReference>
<name>A0A7I8WDT7_9ANNE</name>
<keyword evidence="2" id="KW-1185">Reference proteome</keyword>
<dbReference type="AlphaFoldDB" id="A0A7I8WDT7"/>
<reference evidence="1 2" key="1">
    <citation type="submission" date="2020-08" db="EMBL/GenBank/DDBJ databases">
        <authorList>
            <person name="Hejnol A."/>
        </authorList>
    </citation>
    <scope>NUCLEOTIDE SEQUENCE [LARGE SCALE GENOMIC DNA]</scope>
</reference>
<evidence type="ECO:0000313" key="1">
    <source>
        <dbReference type="EMBL" id="CAD5126278.1"/>
    </source>
</evidence>
<sequence>MEADYSTPLNYEAIFTANCSIDRIPGIFTYEYSFIFKATQQSLVNGDPHFSQLIYDQQSQTTNLICYDIVGKSDQRIQIIEFEKEKIEISGKLLDDYYMHEINLYSNIINMTTTTKGLFVDNIPICSLNGHNSYNEQKIGMYIVQ</sequence>
<proteinExistence type="predicted"/>
<gene>
    <name evidence="1" type="ORF">DGYR_LOCUS13529</name>
</gene>
<protein>
    <submittedName>
        <fullName evidence="1">Uncharacterized protein</fullName>
    </submittedName>
</protein>
<dbReference type="Proteomes" id="UP000549394">
    <property type="component" value="Unassembled WGS sequence"/>
</dbReference>
<evidence type="ECO:0000313" key="2">
    <source>
        <dbReference type="Proteomes" id="UP000549394"/>
    </source>
</evidence>
<comment type="caution">
    <text evidence="1">The sequence shown here is derived from an EMBL/GenBank/DDBJ whole genome shotgun (WGS) entry which is preliminary data.</text>
</comment>